<dbReference type="RefSeq" id="WP_344738661.1">
    <property type="nucleotide sequence ID" value="NZ_BAABAY010000001.1"/>
</dbReference>
<organism evidence="1 2">
    <name type="scientific">Gaetbulibacter aestuarii</name>
    <dbReference type="NCBI Taxonomy" id="1502358"/>
    <lineage>
        <taxon>Bacteria</taxon>
        <taxon>Pseudomonadati</taxon>
        <taxon>Bacteroidota</taxon>
        <taxon>Flavobacteriia</taxon>
        <taxon>Flavobacteriales</taxon>
        <taxon>Flavobacteriaceae</taxon>
        <taxon>Gaetbulibacter</taxon>
    </lineage>
</organism>
<dbReference type="EMBL" id="JBAWKB010000001">
    <property type="protein sequence ID" value="MFH6770457.1"/>
    <property type="molecule type" value="Genomic_DNA"/>
</dbReference>
<dbReference type="Proteomes" id="UP001610100">
    <property type="component" value="Unassembled WGS sequence"/>
</dbReference>
<protein>
    <submittedName>
        <fullName evidence="1">Uncharacterized protein</fullName>
    </submittedName>
</protein>
<accession>A0ABW7MZ43</accession>
<comment type="caution">
    <text evidence="1">The sequence shown here is derived from an EMBL/GenBank/DDBJ whole genome shotgun (WGS) entry which is preliminary data.</text>
</comment>
<name>A0ABW7MZ43_9FLAO</name>
<proteinExistence type="predicted"/>
<evidence type="ECO:0000313" key="1">
    <source>
        <dbReference type="EMBL" id="MFH6770457.1"/>
    </source>
</evidence>
<evidence type="ECO:0000313" key="2">
    <source>
        <dbReference type="Proteomes" id="UP001610100"/>
    </source>
</evidence>
<gene>
    <name evidence="1" type="ORF">V8G58_00820</name>
</gene>
<reference evidence="1 2" key="1">
    <citation type="submission" date="2024-02" db="EMBL/GenBank/DDBJ databases">
        <title>A Gaetbulibacter species isolated from tidal flats and genomic insights of their niches.</title>
        <authorList>
            <person name="Ye Y."/>
        </authorList>
    </citation>
    <scope>NUCLEOTIDE SEQUENCE [LARGE SCALE GENOMIC DNA]</scope>
    <source>
        <strain evidence="1 2">KYW382</strain>
    </source>
</reference>
<sequence length="52" mass="6003">MNLKKFGVQELKITESTSINGGFWWFRISLGSYLFNNDLKAVIRRANEPKLA</sequence>
<keyword evidence="2" id="KW-1185">Reference proteome</keyword>